<keyword evidence="12" id="KW-0186">Copper</keyword>
<proteinExistence type="inferred from homology"/>
<dbReference type="PANTHER" id="PTHR10422">
    <property type="entry name" value="CYTOCHROME C OXIDASE SUBUNIT 1"/>
    <property type="match status" value="1"/>
</dbReference>
<keyword evidence="10 15" id="KW-1133">Transmembrane helix</keyword>
<dbReference type="PRINTS" id="PR01165">
    <property type="entry name" value="CYCOXIDASEI"/>
</dbReference>
<evidence type="ECO:0000313" key="18">
    <source>
        <dbReference type="Proteomes" id="UP001597308"/>
    </source>
</evidence>
<keyword evidence="9 14" id="KW-0249">Electron transport</keyword>
<evidence type="ECO:0000256" key="8">
    <source>
        <dbReference type="ARBA" id="ARBA00022723"/>
    </source>
</evidence>
<dbReference type="PANTHER" id="PTHR10422:SF35">
    <property type="entry name" value="CYTOCHROME BO(3) UBIQUINOL OXIDASE SUBUNIT 1"/>
    <property type="match status" value="1"/>
</dbReference>
<evidence type="ECO:0000256" key="6">
    <source>
        <dbReference type="ARBA" id="ARBA00022660"/>
    </source>
</evidence>
<dbReference type="Proteomes" id="UP001597308">
    <property type="component" value="Unassembled WGS sequence"/>
</dbReference>
<dbReference type="InterPro" id="IPR023615">
    <property type="entry name" value="Cyt_c_Oxase_su1_BS"/>
</dbReference>
<gene>
    <name evidence="17" type="primary">cyoB</name>
    <name evidence="17" type="ORF">ACFSCV_07935</name>
</gene>
<dbReference type="InterPro" id="IPR000883">
    <property type="entry name" value="Cyt_C_Oxase_1"/>
</dbReference>
<feature type="domain" description="Cytochrome oxidase subunit I profile" evidence="16">
    <location>
        <begin position="47"/>
        <end position="567"/>
    </location>
</feature>
<feature type="transmembrane region" description="Helical" evidence="15">
    <location>
        <begin position="388"/>
        <end position="411"/>
    </location>
</feature>
<comment type="caution">
    <text evidence="17">The sequence shown here is derived from an EMBL/GenBank/DDBJ whole genome shotgun (WGS) entry which is preliminary data.</text>
</comment>
<dbReference type="PROSITE" id="PS00077">
    <property type="entry name" value="COX1_CUB"/>
    <property type="match status" value="1"/>
</dbReference>
<dbReference type="RefSeq" id="WP_378798663.1">
    <property type="nucleotide sequence ID" value="NZ_JBHUER010000004.1"/>
</dbReference>
<dbReference type="Pfam" id="PF00115">
    <property type="entry name" value="COX1"/>
    <property type="match status" value="1"/>
</dbReference>
<feature type="transmembrane region" description="Helical" evidence="15">
    <location>
        <begin position="318"/>
        <end position="340"/>
    </location>
</feature>
<feature type="transmembrane region" description="Helical" evidence="15">
    <location>
        <begin position="67"/>
        <end position="89"/>
    </location>
</feature>
<evidence type="ECO:0000256" key="10">
    <source>
        <dbReference type="ARBA" id="ARBA00022989"/>
    </source>
</evidence>
<dbReference type="InterPro" id="IPR023616">
    <property type="entry name" value="Cyt_c_oxase-like_su1_dom"/>
</dbReference>
<accession>A0ABW4K673</accession>
<evidence type="ECO:0000256" key="12">
    <source>
        <dbReference type="ARBA" id="ARBA00023008"/>
    </source>
</evidence>
<evidence type="ECO:0000256" key="11">
    <source>
        <dbReference type="ARBA" id="ARBA00023004"/>
    </source>
</evidence>
<keyword evidence="3 14" id="KW-0813">Transport</keyword>
<evidence type="ECO:0000256" key="4">
    <source>
        <dbReference type="ARBA" id="ARBA00022475"/>
    </source>
</evidence>
<feature type="transmembrane region" description="Helical" evidence="15">
    <location>
        <begin position="423"/>
        <end position="447"/>
    </location>
</feature>
<feature type="transmembrane region" description="Helical" evidence="15">
    <location>
        <begin position="152"/>
        <end position="171"/>
    </location>
</feature>
<evidence type="ECO:0000256" key="7">
    <source>
        <dbReference type="ARBA" id="ARBA00022692"/>
    </source>
</evidence>
<name>A0ABW4K673_9HYPH</name>
<protein>
    <submittedName>
        <fullName evidence="17">Cytochrome o ubiquinol oxidase subunit I</fullName>
    </submittedName>
</protein>
<feature type="transmembrane region" description="Helical" evidence="15">
    <location>
        <begin position="502"/>
        <end position="529"/>
    </location>
</feature>
<comment type="similarity">
    <text evidence="2 14">Belongs to the heme-copper respiratory oxidase family.</text>
</comment>
<dbReference type="CDD" id="cd01662">
    <property type="entry name" value="Ubiquinol_Oxidase_I"/>
    <property type="match status" value="1"/>
</dbReference>
<evidence type="ECO:0000256" key="14">
    <source>
        <dbReference type="RuleBase" id="RU000370"/>
    </source>
</evidence>
<evidence type="ECO:0000313" key="17">
    <source>
        <dbReference type="EMBL" id="MFD1702933.1"/>
    </source>
</evidence>
<feature type="transmembrane region" description="Helical" evidence="15">
    <location>
        <begin position="283"/>
        <end position="306"/>
    </location>
</feature>
<evidence type="ECO:0000259" key="16">
    <source>
        <dbReference type="PROSITE" id="PS50855"/>
    </source>
</evidence>
<feature type="transmembrane region" description="Helical" evidence="15">
    <location>
        <begin position="459"/>
        <end position="482"/>
    </location>
</feature>
<evidence type="ECO:0000256" key="5">
    <source>
        <dbReference type="ARBA" id="ARBA00022617"/>
    </source>
</evidence>
<evidence type="ECO:0000256" key="1">
    <source>
        <dbReference type="ARBA" id="ARBA00004651"/>
    </source>
</evidence>
<feature type="transmembrane region" description="Helical" evidence="15">
    <location>
        <begin position="233"/>
        <end position="263"/>
    </location>
</feature>
<dbReference type="PROSITE" id="PS50855">
    <property type="entry name" value="COX1"/>
    <property type="match status" value="1"/>
</dbReference>
<keyword evidence="13 15" id="KW-0472">Membrane</keyword>
<keyword evidence="4" id="KW-1003">Cell membrane</keyword>
<evidence type="ECO:0000256" key="2">
    <source>
        <dbReference type="ARBA" id="ARBA00009578"/>
    </source>
</evidence>
<keyword evidence="8" id="KW-0479">Metal-binding</keyword>
<dbReference type="InterPro" id="IPR014207">
    <property type="entry name" value="Cyt_c_ubiqinol_oxidase_su1"/>
</dbReference>
<evidence type="ECO:0000256" key="3">
    <source>
        <dbReference type="ARBA" id="ARBA00022448"/>
    </source>
</evidence>
<dbReference type="InterPro" id="IPR036927">
    <property type="entry name" value="Cyt_c_oxase-like_su1_sf"/>
</dbReference>
<feature type="transmembrane region" description="Helical" evidence="15">
    <location>
        <begin position="24"/>
        <end position="46"/>
    </location>
</feature>
<dbReference type="Gene3D" id="1.20.210.10">
    <property type="entry name" value="Cytochrome c oxidase-like, subunit I domain"/>
    <property type="match status" value="1"/>
</dbReference>
<sequence length="665" mass="74211">MTETLSQTIFGRLGWDSFPIHEPILVGTFLVVALLGLAIVGAITYFRLWSYLWKEWFTSVDHKKIGIMYIVLAIIMLLRGFADALMMRLQQAIAFGANEGYLNSHHYDQIFTAHGTIMIFFVAIPLVVGIINYVMPLQIGARDVAFPFLNNLSFWLTAAGAVLTMVSLFVGEFARTGWLSYAPLAGIAYSPDTGVDYYLWSLQIAGVGTTLSAINMVVTVIKMRAPGMTMMKLPVFVWTALCSNVLAIAIFPALTAAFFLLMLDRYVGTAFFTNDNGGAPMMYWNMVWIWGHPEVYVLILPAFGIYSEITSTFTGKRLFGYSSMVYATVVITILAYLVWLHHFFTMGAGPTVNSFFGIATMVISIPTGAKIFNWLFTMYRGNIRFELPMMWVVAFMLTFVVGGMTGVLLAIPPADFVLHNSLFLVAHFHNTIIGGVVFGLFAAMVYWFPKAFGFKLDPFWGKVAFWGWVIGYWIAWTPIYVVGLMGTVRRVNHFADPSLQPYFVVATIGAAIILVGILGFVMSIVMGFVKREQLRDTTGDPWDGRTLEWATSSPPPPYNFAFTPVVHDLDAWYDMKARGYQRPTVGFRPIHMPKNTGAGVILSGLALTLGFAMVWYMWWLAALSFLAMLAVSIGHTFNFKRDYFIPADEVAAMEGERRSLLGMGA</sequence>
<feature type="transmembrane region" description="Helical" evidence="15">
    <location>
        <begin position="352"/>
        <end position="376"/>
    </location>
</feature>
<feature type="transmembrane region" description="Helical" evidence="15">
    <location>
        <begin position="597"/>
        <end position="616"/>
    </location>
</feature>
<reference evidence="18" key="1">
    <citation type="journal article" date="2019" name="Int. J. Syst. Evol. Microbiol.">
        <title>The Global Catalogue of Microorganisms (GCM) 10K type strain sequencing project: providing services to taxonomists for standard genome sequencing and annotation.</title>
        <authorList>
            <consortium name="The Broad Institute Genomics Platform"/>
            <consortium name="The Broad Institute Genome Sequencing Center for Infectious Disease"/>
            <person name="Wu L."/>
            <person name="Ma J."/>
        </authorList>
    </citation>
    <scope>NUCLEOTIDE SEQUENCE [LARGE SCALE GENOMIC DNA]</scope>
    <source>
        <strain evidence="18">KCTC 23707</strain>
    </source>
</reference>
<evidence type="ECO:0000256" key="9">
    <source>
        <dbReference type="ARBA" id="ARBA00022982"/>
    </source>
</evidence>
<keyword evidence="5 14" id="KW-0349">Heme</keyword>
<evidence type="ECO:0000256" key="13">
    <source>
        <dbReference type="ARBA" id="ARBA00023136"/>
    </source>
</evidence>
<keyword evidence="18" id="KW-1185">Reference proteome</keyword>
<feature type="transmembrane region" description="Helical" evidence="15">
    <location>
        <begin position="109"/>
        <end position="131"/>
    </location>
</feature>
<dbReference type="EMBL" id="JBHUER010000004">
    <property type="protein sequence ID" value="MFD1702933.1"/>
    <property type="molecule type" value="Genomic_DNA"/>
</dbReference>
<dbReference type="NCBIfam" id="TIGR02843">
    <property type="entry name" value="CyoB"/>
    <property type="match status" value="1"/>
</dbReference>
<comment type="subcellular location">
    <subcellularLocation>
        <location evidence="1">Cell membrane</location>
        <topology evidence="1">Multi-pass membrane protein</topology>
    </subcellularLocation>
</comment>
<evidence type="ECO:0000256" key="15">
    <source>
        <dbReference type="SAM" id="Phobius"/>
    </source>
</evidence>
<feature type="transmembrane region" description="Helical" evidence="15">
    <location>
        <begin position="197"/>
        <end position="221"/>
    </location>
</feature>
<keyword evidence="11" id="KW-0408">Iron</keyword>
<organism evidence="17 18">
    <name type="scientific">Methylopila henanensis</name>
    <dbReference type="NCBI Taxonomy" id="873516"/>
    <lineage>
        <taxon>Bacteria</taxon>
        <taxon>Pseudomonadati</taxon>
        <taxon>Pseudomonadota</taxon>
        <taxon>Alphaproteobacteria</taxon>
        <taxon>Hyphomicrobiales</taxon>
        <taxon>Methylopilaceae</taxon>
        <taxon>Methylopila</taxon>
    </lineage>
</organism>
<keyword evidence="6 14" id="KW-0679">Respiratory chain</keyword>
<dbReference type="SUPFAM" id="SSF81442">
    <property type="entry name" value="Cytochrome c oxidase subunit I-like"/>
    <property type="match status" value="1"/>
</dbReference>
<keyword evidence="7 14" id="KW-0812">Transmembrane</keyword>